<name>A0A0E9X396_ANGAN</name>
<reference evidence="2" key="2">
    <citation type="journal article" date="2015" name="Fish Shellfish Immunol.">
        <title>Early steps in the European eel (Anguilla anguilla)-Vibrio vulnificus interaction in the gills: Role of the RtxA13 toxin.</title>
        <authorList>
            <person name="Callol A."/>
            <person name="Pajuelo D."/>
            <person name="Ebbesson L."/>
            <person name="Teles M."/>
            <person name="MacKenzie S."/>
            <person name="Amaro C."/>
        </authorList>
    </citation>
    <scope>NUCLEOTIDE SEQUENCE</scope>
</reference>
<keyword evidence="1" id="KW-1133">Transmembrane helix</keyword>
<keyword evidence="1" id="KW-0812">Transmembrane</keyword>
<accession>A0A0E9X396</accession>
<reference evidence="2" key="1">
    <citation type="submission" date="2014-11" db="EMBL/GenBank/DDBJ databases">
        <authorList>
            <person name="Amaro Gonzalez C."/>
        </authorList>
    </citation>
    <scope>NUCLEOTIDE SEQUENCE</scope>
</reference>
<evidence type="ECO:0000313" key="2">
    <source>
        <dbReference type="EMBL" id="JAH97049.1"/>
    </source>
</evidence>
<dbReference type="AlphaFoldDB" id="A0A0E9X396"/>
<feature type="transmembrane region" description="Helical" evidence="1">
    <location>
        <begin position="47"/>
        <end position="72"/>
    </location>
</feature>
<protein>
    <submittedName>
        <fullName evidence="2">Uncharacterized protein</fullName>
    </submittedName>
</protein>
<sequence length="80" mass="9069">MKRAGAIQFGNQAVNILNSQVLKNLHKSTKTKKTNKKHTQENPYGKIWHFGLNACFLIGAFMAFQTNGLLIYRTTTDRVT</sequence>
<organism evidence="2">
    <name type="scientific">Anguilla anguilla</name>
    <name type="common">European freshwater eel</name>
    <name type="synonym">Muraena anguilla</name>
    <dbReference type="NCBI Taxonomy" id="7936"/>
    <lineage>
        <taxon>Eukaryota</taxon>
        <taxon>Metazoa</taxon>
        <taxon>Chordata</taxon>
        <taxon>Craniata</taxon>
        <taxon>Vertebrata</taxon>
        <taxon>Euteleostomi</taxon>
        <taxon>Actinopterygii</taxon>
        <taxon>Neopterygii</taxon>
        <taxon>Teleostei</taxon>
        <taxon>Anguilliformes</taxon>
        <taxon>Anguillidae</taxon>
        <taxon>Anguilla</taxon>
    </lineage>
</organism>
<evidence type="ECO:0000256" key="1">
    <source>
        <dbReference type="SAM" id="Phobius"/>
    </source>
</evidence>
<proteinExistence type="predicted"/>
<dbReference type="EMBL" id="GBXM01011528">
    <property type="protein sequence ID" value="JAH97049.1"/>
    <property type="molecule type" value="Transcribed_RNA"/>
</dbReference>
<keyword evidence="1" id="KW-0472">Membrane</keyword>